<organism evidence="2">
    <name type="scientific">uncultured Caudovirales phage</name>
    <dbReference type="NCBI Taxonomy" id="2100421"/>
    <lineage>
        <taxon>Viruses</taxon>
        <taxon>Duplodnaviria</taxon>
        <taxon>Heunggongvirae</taxon>
        <taxon>Uroviricota</taxon>
        <taxon>Caudoviricetes</taxon>
        <taxon>Peduoviridae</taxon>
        <taxon>Maltschvirus</taxon>
        <taxon>Maltschvirus maltsch</taxon>
    </lineage>
</organism>
<feature type="transmembrane region" description="Helical" evidence="1">
    <location>
        <begin position="20"/>
        <end position="42"/>
    </location>
</feature>
<keyword evidence="1" id="KW-1133">Transmembrane helix</keyword>
<sequence>MTDDNDTDSGGDFFFDLLQVLIAIFVFILFIIVMGGVVWGLIA</sequence>
<gene>
    <name evidence="2" type="ORF">UFOVP189_40</name>
</gene>
<accession>A0A6J7WFH7</accession>
<name>A0A6J7WFH7_9CAUD</name>
<protein>
    <submittedName>
        <fullName evidence="2">Uncharacterized protein</fullName>
    </submittedName>
</protein>
<evidence type="ECO:0000256" key="1">
    <source>
        <dbReference type="SAM" id="Phobius"/>
    </source>
</evidence>
<proteinExistence type="predicted"/>
<dbReference type="EMBL" id="LR798234">
    <property type="protein sequence ID" value="CAB5212715.1"/>
    <property type="molecule type" value="Genomic_DNA"/>
</dbReference>
<evidence type="ECO:0000313" key="2">
    <source>
        <dbReference type="EMBL" id="CAB5212715.1"/>
    </source>
</evidence>
<keyword evidence="1" id="KW-0812">Transmembrane</keyword>
<keyword evidence="1" id="KW-0472">Membrane</keyword>
<reference evidence="2" key="1">
    <citation type="submission" date="2020-05" db="EMBL/GenBank/DDBJ databases">
        <authorList>
            <person name="Chiriac C."/>
            <person name="Salcher M."/>
            <person name="Ghai R."/>
            <person name="Kavagutti S V."/>
        </authorList>
    </citation>
    <scope>NUCLEOTIDE SEQUENCE</scope>
</reference>